<accession>A0A4U8UL32</accession>
<proteinExistence type="predicted"/>
<name>A0A4U8UL32_STECR</name>
<dbReference type="Proteomes" id="UP000298663">
    <property type="component" value="Unassembled WGS sequence"/>
</dbReference>
<comment type="caution">
    <text evidence="2">The sequence shown here is derived from an EMBL/GenBank/DDBJ whole genome shotgun (WGS) entry which is preliminary data.</text>
</comment>
<protein>
    <submittedName>
        <fullName evidence="2">Uncharacterized protein</fullName>
    </submittedName>
</protein>
<evidence type="ECO:0000313" key="2">
    <source>
        <dbReference type="EMBL" id="TMS33664.1"/>
    </source>
</evidence>
<gene>
    <name evidence="2" type="ORF">L596_001378</name>
</gene>
<feature type="compositionally biased region" description="Polar residues" evidence="1">
    <location>
        <begin position="1"/>
        <end position="12"/>
    </location>
</feature>
<reference evidence="2 3" key="1">
    <citation type="journal article" date="2015" name="Genome Biol.">
        <title>Comparative genomics of Steinernema reveals deeply conserved gene regulatory networks.</title>
        <authorList>
            <person name="Dillman A.R."/>
            <person name="Macchietto M."/>
            <person name="Porter C.F."/>
            <person name="Rogers A."/>
            <person name="Williams B."/>
            <person name="Antoshechkin I."/>
            <person name="Lee M.M."/>
            <person name="Goodwin Z."/>
            <person name="Lu X."/>
            <person name="Lewis E.E."/>
            <person name="Goodrich-Blair H."/>
            <person name="Stock S.P."/>
            <person name="Adams B.J."/>
            <person name="Sternberg P.W."/>
            <person name="Mortazavi A."/>
        </authorList>
    </citation>
    <scope>NUCLEOTIDE SEQUENCE [LARGE SCALE GENOMIC DNA]</scope>
    <source>
        <strain evidence="2 3">ALL</strain>
    </source>
</reference>
<keyword evidence="3" id="KW-1185">Reference proteome</keyword>
<feature type="compositionally biased region" description="Polar residues" evidence="1">
    <location>
        <begin position="53"/>
        <end position="80"/>
    </location>
</feature>
<dbReference type="EMBL" id="AZBU02000001">
    <property type="protein sequence ID" value="TMS33664.1"/>
    <property type="molecule type" value="Genomic_DNA"/>
</dbReference>
<evidence type="ECO:0000256" key="1">
    <source>
        <dbReference type="SAM" id="MobiDB-lite"/>
    </source>
</evidence>
<organism evidence="2 3">
    <name type="scientific">Steinernema carpocapsae</name>
    <name type="common">Entomopathogenic nematode</name>
    <dbReference type="NCBI Taxonomy" id="34508"/>
    <lineage>
        <taxon>Eukaryota</taxon>
        <taxon>Metazoa</taxon>
        <taxon>Ecdysozoa</taxon>
        <taxon>Nematoda</taxon>
        <taxon>Chromadorea</taxon>
        <taxon>Rhabditida</taxon>
        <taxon>Tylenchina</taxon>
        <taxon>Panagrolaimomorpha</taxon>
        <taxon>Strongyloidoidea</taxon>
        <taxon>Steinernematidae</taxon>
        <taxon>Steinernema</taxon>
    </lineage>
</organism>
<feature type="compositionally biased region" description="Low complexity" evidence="1">
    <location>
        <begin position="34"/>
        <end position="46"/>
    </location>
</feature>
<reference evidence="2 3" key="2">
    <citation type="journal article" date="2019" name="G3 (Bethesda)">
        <title>Hybrid Assembly of the Genome of the Entomopathogenic Nematode Steinernema carpocapsae Identifies the X-Chromosome.</title>
        <authorList>
            <person name="Serra L."/>
            <person name="Macchietto M."/>
            <person name="Macias-Munoz A."/>
            <person name="McGill C.J."/>
            <person name="Rodriguez I.M."/>
            <person name="Rodriguez B."/>
            <person name="Murad R."/>
            <person name="Mortazavi A."/>
        </authorList>
    </citation>
    <scope>NUCLEOTIDE SEQUENCE [LARGE SCALE GENOMIC DNA]</scope>
    <source>
        <strain evidence="2 3">ALL</strain>
    </source>
</reference>
<sequence length="101" mass="11140">MSSPLPRMSTSRPEVKSSARRPRRTLSAKPSSRRPPVSSPSPSSRPAWRRRLTSPSSTSARPAKASTQRTSPSSFPCSVRTTKTMLLRKWSSCVGSPRTRD</sequence>
<feature type="region of interest" description="Disordered" evidence="1">
    <location>
        <begin position="1"/>
        <end position="80"/>
    </location>
</feature>
<dbReference type="AlphaFoldDB" id="A0A4U8UL32"/>
<evidence type="ECO:0000313" key="3">
    <source>
        <dbReference type="Proteomes" id="UP000298663"/>
    </source>
</evidence>